<dbReference type="InterPro" id="IPR002471">
    <property type="entry name" value="Pept_S9_AS"/>
</dbReference>
<dbReference type="PRINTS" id="PR00862">
    <property type="entry name" value="PROLIGOPTASE"/>
</dbReference>
<dbReference type="InterPro" id="IPR002470">
    <property type="entry name" value="Peptidase_S9A"/>
</dbReference>
<dbReference type="Pfam" id="PF00326">
    <property type="entry name" value="Peptidase_S9"/>
    <property type="match status" value="1"/>
</dbReference>
<evidence type="ECO:0000259" key="4">
    <source>
        <dbReference type="Pfam" id="PF00326"/>
    </source>
</evidence>
<dbReference type="InterPro" id="IPR029058">
    <property type="entry name" value="AB_hydrolase_fold"/>
</dbReference>
<dbReference type="GO" id="GO:0004252">
    <property type="term" value="F:serine-type endopeptidase activity"/>
    <property type="evidence" value="ECO:0007669"/>
    <property type="project" value="UniProtKB-EC"/>
</dbReference>
<evidence type="ECO:0000256" key="3">
    <source>
        <dbReference type="ARBA" id="ARBA00022801"/>
    </source>
</evidence>
<dbReference type="InterPro" id="IPR051167">
    <property type="entry name" value="Prolyl_oligopep/macrocyclase"/>
</dbReference>
<comment type="caution">
    <text evidence="5">The sequence shown here is derived from an EMBL/GenBank/DDBJ whole genome shotgun (WGS) entry which is preliminary data.</text>
</comment>
<dbReference type="SUPFAM" id="SSF53474">
    <property type="entry name" value="alpha/beta-Hydrolases"/>
    <property type="match status" value="1"/>
</dbReference>
<accession>A0A0N8PSH0</accession>
<dbReference type="Proteomes" id="UP000050509">
    <property type="component" value="Unassembled WGS sequence"/>
</dbReference>
<gene>
    <name evidence="5" type="ORF">SE17_13920</name>
</gene>
<keyword evidence="3" id="KW-0378">Hydrolase</keyword>
<sequence>LQTVTGVGGRLYAVHSRAASHRVQVFNTQGKPLREIALPALGAVNSNTGEGVVSGIGGGWAGDDVWLNFQSFVQASSLYRYDYAADRLAPYFVPDVGLDPAEYTTQQVWYESRDGTPVSMFLVHHKDVTPNGELPVRLSGYGGFNISVEPRFTAVQAAWLRMGGVLAFPNIRGGGEYGRSWHAAATKTQRQNAFDDFVAAARWLVAAGYTTPARLAARGNSNGGLLVAVAALQAPDAFGAVLSRAGMFDMLRFHLFGNQSGAVVEFGSPDDPDEAAYLAGYSPYHNVRAGRAYPTMLFVSALNDRIAPAYDPLKMVARLQAEATDGGPFLLLPLRDSGHGGGTTLSALIEQDTDELCFYCWALGIAPHI</sequence>
<feature type="domain" description="Peptidase S9 prolyl oligopeptidase catalytic" evidence="4">
    <location>
        <begin position="152"/>
        <end position="364"/>
    </location>
</feature>
<dbReference type="GO" id="GO:0005829">
    <property type="term" value="C:cytosol"/>
    <property type="evidence" value="ECO:0007669"/>
    <property type="project" value="TreeGrafter"/>
</dbReference>
<feature type="non-terminal residue" evidence="5">
    <location>
        <position position="1"/>
    </location>
</feature>
<evidence type="ECO:0000256" key="1">
    <source>
        <dbReference type="ARBA" id="ARBA00001070"/>
    </source>
</evidence>
<dbReference type="EMBL" id="LJCR01000457">
    <property type="protein sequence ID" value="KPV52701.1"/>
    <property type="molecule type" value="Genomic_DNA"/>
</dbReference>
<evidence type="ECO:0000313" key="5">
    <source>
        <dbReference type="EMBL" id="KPV52701.1"/>
    </source>
</evidence>
<evidence type="ECO:0000313" key="6">
    <source>
        <dbReference type="Proteomes" id="UP000050509"/>
    </source>
</evidence>
<dbReference type="PATRIC" id="fig|186479.3.peg.8416"/>
<comment type="catalytic activity">
    <reaction evidence="1">
        <text>Hydrolysis of Pro-|-Xaa &gt;&gt; Ala-|-Xaa in oligopeptides.</text>
        <dbReference type="EC" id="3.4.21.26"/>
    </reaction>
</comment>
<proteinExistence type="predicted"/>
<reference evidence="5 6" key="1">
    <citation type="submission" date="2015-09" db="EMBL/GenBank/DDBJ databases">
        <title>Draft genome sequence of Kouleothrix aurantiaca JCM 19913.</title>
        <authorList>
            <person name="Hemp J."/>
        </authorList>
    </citation>
    <scope>NUCLEOTIDE SEQUENCE [LARGE SCALE GENOMIC DNA]</scope>
    <source>
        <strain evidence="5 6">COM-B</strain>
    </source>
</reference>
<evidence type="ECO:0000256" key="2">
    <source>
        <dbReference type="ARBA" id="ARBA00011897"/>
    </source>
</evidence>
<dbReference type="Gene3D" id="2.130.10.120">
    <property type="entry name" value="Prolyl oligopeptidase, N-terminal domain"/>
    <property type="match status" value="1"/>
</dbReference>
<protein>
    <recommendedName>
        <fullName evidence="2">prolyl oligopeptidase</fullName>
        <ecNumber evidence="2">3.4.21.26</ecNumber>
    </recommendedName>
</protein>
<dbReference type="InterPro" id="IPR001375">
    <property type="entry name" value="Peptidase_S9_cat"/>
</dbReference>
<dbReference type="GO" id="GO:0070012">
    <property type="term" value="F:oligopeptidase activity"/>
    <property type="evidence" value="ECO:0007669"/>
    <property type="project" value="TreeGrafter"/>
</dbReference>
<organism evidence="5 6">
    <name type="scientific">Kouleothrix aurantiaca</name>
    <dbReference type="NCBI Taxonomy" id="186479"/>
    <lineage>
        <taxon>Bacteria</taxon>
        <taxon>Bacillati</taxon>
        <taxon>Chloroflexota</taxon>
        <taxon>Chloroflexia</taxon>
        <taxon>Chloroflexales</taxon>
        <taxon>Roseiflexineae</taxon>
        <taxon>Roseiflexaceae</taxon>
        <taxon>Kouleothrix</taxon>
    </lineage>
</organism>
<dbReference type="PANTHER" id="PTHR42881:SF2">
    <property type="entry name" value="PROLYL ENDOPEPTIDASE"/>
    <property type="match status" value="1"/>
</dbReference>
<name>A0A0N8PSH0_9CHLR</name>
<dbReference type="PROSITE" id="PS00708">
    <property type="entry name" value="PRO_ENDOPEP_SER"/>
    <property type="match status" value="1"/>
</dbReference>
<dbReference type="EC" id="3.4.21.26" evidence="2"/>
<dbReference type="GO" id="GO:0006508">
    <property type="term" value="P:proteolysis"/>
    <property type="evidence" value="ECO:0007669"/>
    <property type="project" value="InterPro"/>
</dbReference>
<dbReference type="PANTHER" id="PTHR42881">
    <property type="entry name" value="PROLYL ENDOPEPTIDASE"/>
    <property type="match status" value="1"/>
</dbReference>
<dbReference type="Gene3D" id="3.40.50.1820">
    <property type="entry name" value="alpha/beta hydrolase"/>
    <property type="match status" value="1"/>
</dbReference>
<dbReference type="AlphaFoldDB" id="A0A0N8PSH0"/>
<keyword evidence="6" id="KW-1185">Reference proteome</keyword>